<name>A0ACC1MHP6_9HYPO</name>
<evidence type="ECO:0000313" key="2">
    <source>
        <dbReference type="Proteomes" id="UP001143910"/>
    </source>
</evidence>
<proteinExistence type="predicted"/>
<dbReference type="EMBL" id="JANJQO010002593">
    <property type="protein sequence ID" value="KAJ2966532.1"/>
    <property type="molecule type" value="Genomic_DNA"/>
</dbReference>
<organism evidence="1 2">
    <name type="scientific">Zarea fungicola</name>
    <dbReference type="NCBI Taxonomy" id="93591"/>
    <lineage>
        <taxon>Eukaryota</taxon>
        <taxon>Fungi</taxon>
        <taxon>Dikarya</taxon>
        <taxon>Ascomycota</taxon>
        <taxon>Pezizomycotina</taxon>
        <taxon>Sordariomycetes</taxon>
        <taxon>Hypocreomycetidae</taxon>
        <taxon>Hypocreales</taxon>
        <taxon>Cordycipitaceae</taxon>
        <taxon>Zarea</taxon>
    </lineage>
</organism>
<accession>A0ACC1MHP6</accession>
<reference evidence="1" key="1">
    <citation type="submission" date="2022-08" db="EMBL/GenBank/DDBJ databases">
        <title>Genome Sequence of Lecanicillium fungicola.</title>
        <authorList>
            <person name="Buettner E."/>
        </authorList>
    </citation>
    <scope>NUCLEOTIDE SEQUENCE</scope>
    <source>
        <strain evidence="1">Babe33</strain>
    </source>
</reference>
<sequence length="71" mass="8139">MSEQPQQPQDIPPTTEQPRRRSSGWMPAYEGLTRNRSEGQSAARRQSMSDQQAKLGIFGQFFHNNFGRNSK</sequence>
<dbReference type="Proteomes" id="UP001143910">
    <property type="component" value="Unassembled WGS sequence"/>
</dbReference>
<protein>
    <submittedName>
        <fullName evidence="1">Uncharacterized protein</fullName>
    </submittedName>
</protein>
<comment type="caution">
    <text evidence="1">The sequence shown here is derived from an EMBL/GenBank/DDBJ whole genome shotgun (WGS) entry which is preliminary data.</text>
</comment>
<keyword evidence="2" id="KW-1185">Reference proteome</keyword>
<evidence type="ECO:0000313" key="1">
    <source>
        <dbReference type="EMBL" id="KAJ2966532.1"/>
    </source>
</evidence>
<gene>
    <name evidence="1" type="ORF">NQ176_g10106</name>
</gene>